<dbReference type="AlphaFoldDB" id="A0A2N8HAP9"/>
<sequence length="82" mass="9118">MVRVTLEGSDWAAFPKVVVHKVAACAEKAPTARDAKIQKAVFIFKASIGLFFNKKCQIHIGRHPFMGNELEIRGSLSLSYNQ</sequence>
<name>A0A2N8HAP9_9BACT</name>
<comment type="caution">
    <text evidence="1">The sequence shown here is derived from an EMBL/GenBank/DDBJ whole genome shotgun (WGS) entry which is preliminary data.</text>
</comment>
<gene>
    <name evidence="1" type="ORF">CXU22_09805</name>
</gene>
<protein>
    <submittedName>
        <fullName evidence="1">Uncharacterized protein</fullName>
    </submittedName>
</protein>
<proteinExistence type="predicted"/>
<evidence type="ECO:0000313" key="1">
    <source>
        <dbReference type="EMBL" id="PNC16939.1"/>
    </source>
</evidence>
<reference evidence="1 2" key="1">
    <citation type="journal article" date="2017" name="BMC Genomics">
        <title>Genome sequencing of 39 Akkermansia muciniphila isolates reveals its population structure, genomic and functional diverisity, and global distribution in mammalian gut microbiotas.</title>
        <authorList>
            <person name="Guo X."/>
            <person name="Li S."/>
            <person name="Zhang J."/>
            <person name="Wu F."/>
            <person name="Li X."/>
            <person name="Wu D."/>
            <person name="Zhang M."/>
            <person name="Ou Z."/>
            <person name="Jie Z."/>
            <person name="Yan Q."/>
            <person name="Li P."/>
            <person name="Yi J."/>
            <person name="Peng Y."/>
        </authorList>
    </citation>
    <scope>NUCLEOTIDE SEQUENCE [LARGE SCALE GENOMIC DNA]</scope>
    <source>
        <strain evidence="1 2">GP24</strain>
    </source>
</reference>
<dbReference type="Proteomes" id="UP000236000">
    <property type="component" value="Unassembled WGS sequence"/>
</dbReference>
<evidence type="ECO:0000313" key="2">
    <source>
        <dbReference type="Proteomes" id="UP000236000"/>
    </source>
</evidence>
<accession>A0A2N8HAP9</accession>
<dbReference type="EMBL" id="PJKA01000013">
    <property type="protein sequence ID" value="PNC16939.1"/>
    <property type="molecule type" value="Genomic_DNA"/>
</dbReference>
<organism evidence="1 2">
    <name type="scientific">Akkermansia muciniphila</name>
    <dbReference type="NCBI Taxonomy" id="239935"/>
    <lineage>
        <taxon>Bacteria</taxon>
        <taxon>Pseudomonadati</taxon>
        <taxon>Verrucomicrobiota</taxon>
        <taxon>Verrucomicrobiia</taxon>
        <taxon>Verrucomicrobiales</taxon>
        <taxon>Akkermansiaceae</taxon>
        <taxon>Akkermansia</taxon>
    </lineage>
</organism>